<name>A0AAD6RPI7_9ROSI</name>
<keyword evidence="2" id="KW-1185">Reference proteome</keyword>
<gene>
    <name evidence="1" type="ORF">NC653_002450</name>
</gene>
<sequence>MENEQTRSTKPPDQIDMKTAYLVLLGDFLCLYDAGVHGRWKYFAVTIWKHIDVDEKVFKEVEFI</sequence>
<accession>A0AAD6RPI7</accession>
<reference evidence="1 2" key="1">
    <citation type="journal article" date="2023" name="Mol. Ecol. Resour.">
        <title>Chromosome-level genome assembly of a triploid poplar Populus alba 'Berolinensis'.</title>
        <authorList>
            <person name="Chen S."/>
            <person name="Yu Y."/>
            <person name="Wang X."/>
            <person name="Wang S."/>
            <person name="Zhang T."/>
            <person name="Zhou Y."/>
            <person name="He R."/>
            <person name="Meng N."/>
            <person name="Wang Y."/>
            <person name="Liu W."/>
            <person name="Liu Z."/>
            <person name="Liu J."/>
            <person name="Guo Q."/>
            <person name="Huang H."/>
            <person name="Sederoff R.R."/>
            <person name="Wang G."/>
            <person name="Qu G."/>
            <person name="Chen S."/>
        </authorList>
    </citation>
    <scope>NUCLEOTIDE SEQUENCE [LARGE SCALE GENOMIC DNA]</scope>
    <source>
        <strain evidence="1">SC-2020</strain>
    </source>
</reference>
<organism evidence="1 2">
    <name type="scientific">Populus alba x Populus x berolinensis</name>
    <dbReference type="NCBI Taxonomy" id="444605"/>
    <lineage>
        <taxon>Eukaryota</taxon>
        <taxon>Viridiplantae</taxon>
        <taxon>Streptophyta</taxon>
        <taxon>Embryophyta</taxon>
        <taxon>Tracheophyta</taxon>
        <taxon>Spermatophyta</taxon>
        <taxon>Magnoliopsida</taxon>
        <taxon>eudicotyledons</taxon>
        <taxon>Gunneridae</taxon>
        <taxon>Pentapetalae</taxon>
        <taxon>rosids</taxon>
        <taxon>fabids</taxon>
        <taxon>Malpighiales</taxon>
        <taxon>Salicaceae</taxon>
        <taxon>Saliceae</taxon>
        <taxon>Populus</taxon>
    </lineage>
</organism>
<comment type="caution">
    <text evidence="1">The sequence shown here is derived from an EMBL/GenBank/DDBJ whole genome shotgun (WGS) entry which is preliminary data.</text>
</comment>
<protein>
    <submittedName>
        <fullName evidence="1">Uncharacterized protein</fullName>
    </submittedName>
</protein>
<dbReference type="AlphaFoldDB" id="A0AAD6RPI7"/>
<evidence type="ECO:0000313" key="2">
    <source>
        <dbReference type="Proteomes" id="UP001164929"/>
    </source>
</evidence>
<proteinExistence type="predicted"/>
<evidence type="ECO:0000313" key="1">
    <source>
        <dbReference type="EMBL" id="KAJ7012401.1"/>
    </source>
</evidence>
<dbReference type="EMBL" id="JAQIZT010000001">
    <property type="protein sequence ID" value="KAJ7012401.1"/>
    <property type="molecule type" value="Genomic_DNA"/>
</dbReference>
<dbReference type="Proteomes" id="UP001164929">
    <property type="component" value="Chromosome 1"/>
</dbReference>